<feature type="domain" description="GIY-YIG" evidence="9">
    <location>
        <begin position="13"/>
        <end position="91"/>
    </location>
</feature>
<dbReference type="Pfam" id="PF22920">
    <property type="entry name" value="UvrC_RNaseH"/>
    <property type="match status" value="1"/>
</dbReference>
<dbReference type="NCBIfam" id="TIGR00194">
    <property type="entry name" value="uvrC"/>
    <property type="match status" value="1"/>
</dbReference>
<evidence type="ECO:0000256" key="2">
    <source>
        <dbReference type="ARBA" id="ARBA00022763"/>
    </source>
</evidence>
<reference evidence="12" key="1">
    <citation type="journal article" date="2019" name="Int. J. Syst. Evol. Microbiol.">
        <title>The Global Catalogue of Microorganisms (GCM) 10K type strain sequencing project: providing services to taxonomists for standard genome sequencing and annotation.</title>
        <authorList>
            <consortium name="The Broad Institute Genomics Platform"/>
            <consortium name="The Broad Institute Genome Sequencing Center for Infectious Disease"/>
            <person name="Wu L."/>
            <person name="Ma J."/>
        </authorList>
    </citation>
    <scope>NUCLEOTIDE SEQUENCE [LARGE SCALE GENOMIC DNA]</scope>
    <source>
        <strain evidence="12">CCUG 59858</strain>
    </source>
</reference>
<dbReference type="Pfam" id="PF01541">
    <property type="entry name" value="GIY-YIG"/>
    <property type="match status" value="1"/>
</dbReference>
<evidence type="ECO:0000256" key="3">
    <source>
        <dbReference type="ARBA" id="ARBA00022769"/>
    </source>
</evidence>
<dbReference type="InterPro" id="IPR050066">
    <property type="entry name" value="UvrABC_protein_C"/>
</dbReference>
<dbReference type="PROSITE" id="PS50164">
    <property type="entry name" value="GIY_YIG"/>
    <property type="match status" value="1"/>
</dbReference>
<dbReference type="InterPro" id="IPR003583">
    <property type="entry name" value="Hlx-hairpin-Hlx_DNA-bd_motif"/>
</dbReference>
<keyword evidence="2 7" id="KW-0227">DNA damage</keyword>
<feature type="domain" description="UvrC family homology region profile" evidence="10">
    <location>
        <begin position="252"/>
        <end position="481"/>
    </location>
</feature>
<comment type="caution">
    <text evidence="11">The sequence shown here is derived from an EMBL/GenBank/DDBJ whole genome shotgun (WGS) entry which is preliminary data.</text>
</comment>
<comment type="subcellular location">
    <subcellularLocation>
        <location evidence="7">Cytoplasm</location>
    </subcellularLocation>
</comment>
<feature type="domain" description="UVR" evidence="8">
    <location>
        <begin position="202"/>
        <end position="237"/>
    </location>
</feature>
<dbReference type="PANTHER" id="PTHR30562">
    <property type="entry name" value="UVRC/OXIDOREDUCTASE"/>
    <property type="match status" value="1"/>
</dbReference>
<dbReference type="InterPro" id="IPR001162">
    <property type="entry name" value="UvrC_RNase_H_dom"/>
</dbReference>
<dbReference type="InterPro" id="IPR035901">
    <property type="entry name" value="GIY-YIG_endonuc_sf"/>
</dbReference>
<dbReference type="InterPro" id="IPR038476">
    <property type="entry name" value="UvrC_RNase_H_dom_sf"/>
</dbReference>
<dbReference type="Gene3D" id="4.10.860.10">
    <property type="entry name" value="UVR domain"/>
    <property type="match status" value="1"/>
</dbReference>
<dbReference type="SMART" id="SM00465">
    <property type="entry name" value="GIYc"/>
    <property type="match status" value="1"/>
</dbReference>
<dbReference type="SUPFAM" id="SSF46600">
    <property type="entry name" value="C-terminal UvrC-binding domain of UvrB"/>
    <property type="match status" value="1"/>
</dbReference>
<evidence type="ECO:0000256" key="6">
    <source>
        <dbReference type="ARBA" id="ARBA00023236"/>
    </source>
</evidence>
<dbReference type="Gene3D" id="1.10.150.20">
    <property type="entry name" value="5' to 3' exonuclease, C-terminal subdomain"/>
    <property type="match status" value="1"/>
</dbReference>
<dbReference type="SUPFAM" id="SSF82771">
    <property type="entry name" value="GIY-YIG endonuclease"/>
    <property type="match status" value="1"/>
</dbReference>
<dbReference type="InterPro" id="IPR036876">
    <property type="entry name" value="UVR_dom_sf"/>
</dbReference>
<dbReference type="SUPFAM" id="SSF47781">
    <property type="entry name" value="RuvA domain 2-like"/>
    <property type="match status" value="1"/>
</dbReference>
<dbReference type="NCBIfam" id="NF001824">
    <property type="entry name" value="PRK00558.1-5"/>
    <property type="match status" value="1"/>
</dbReference>
<protein>
    <recommendedName>
        <fullName evidence="7">UvrABC system protein C</fullName>
        <shortName evidence="7">Protein UvrC</shortName>
    </recommendedName>
    <alternativeName>
        <fullName evidence="7">Excinuclease ABC subunit C</fullName>
    </alternativeName>
</protein>
<dbReference type="PROSITE" id="PS50151">
    <property type="entry name" value="UVR"/>
    <property type="match status" value="1"/>
</dbReference>
<evidence type="ECO:0000256" key="7">
    <source>
        <dbReference type="HAMAP-Rule" id="MF_00203"/>
    </source>
</evidence>
<keyword evidence="12" id="KW-1185">Reference proteome</keyword>
<keyword evidence="4 7" id="KW-0267">Excision nuclease</keyword>
<evidence type="ECO:0000259" key="9">
    <source>
        <dbReference type="PROSITE" id="PS50164"/>
    </source>
</evidence>
<evidence type="ECO:0000259" key="10">
    <source>
        <dbReference type="PROSITE" id="PS50165"/>
    </source>
</evidence>
<evidence type="ECO:0000313" key="12">
    <source>
        <dbReference type="Proteomes" id="UP001595758"/>
    </source>
</evidence>
<keyword evidence="5 7" id="KW-0234">DNA repair</keyword>
<comment type="function">
    <text evidence="7">The UvrABC repair system catalyzes the recognition and processing of DNA lesions. UvrC both incises the 5' and 3' sides of the lesion. The N-terminal half is responsible for the 3' incision and the C-terminal half is responsible for the 5' incision.</text>
</comment>
<dbReference type="InterPro" id="IPR004791">
    <property type="entry name" value="UvrC"/>
</dbReference>
<dbReference type="Proteomes" id="UP001595758">
    <property type="component" value="Unassembled WGS sequence"/>
</dbReference>
<dbReference type="RefSeq" id="WP_382343149.1">
    <property type="nucleotide sequence ID" value="NZ_JBHSAB010000021.1"/>
</dbReference>
<keyword evidence="1 7" id="KW-0963">Cytoplasm</keyword>
<dbReference type="PROSITE" id="PS50165">
    <property type="entry name" value="UVRC"/>
    <property type="match status" value="1"/>
</dbReference>
<comment type="subunit">
    <text evidence="7">Interacts with UvrB in an incision complex.</text>
</comment>
<evidence type="ECO:0000256" key="5">
    <source>
        <dbReference type="ARBA" id="ARBA00023204"/>
    </source>
</evidence>
<dbReference type="Gene3D" id="3.30.420.340">
    <property type="entry name" value="UvrC, RNAse H endonuclease domain"/>
    <property type="match status" value="1"/>
</dbReference>
<organism evidence="11 12">
    <name type="scientific">Legionella dresdenensis</name>
    <dbReference type="NCBI Taxonomy" id="450200"/>
    <lineage>
        <taxon>Bacteria</taxon>
        <taxon>Pseudomonadati</taxon>
        <taxon>Pseudomonadota</taxon>
        <taxon>Gammaproteobacteria</taxon>
        <taxon>Legionellales</taxon>
        <taxon>Legionellaceae</taxon>
        <taxon>Legionella</taxon>
    </lineage>
</organism>
<dbReference type="HAMAP" id="MF_00203">
    <property type="entry name" value="UvrC"/>
    <property type="match status" value="1"/>
</dbReference>
<dbReference type="Pfam" id="PF14520">
    <property type="entry name" value="HHH_5"/>
    <property type="match status" value="1"/>
</dbReference>
<dbReference type="Pfam" id="PF08459">
    <property type="entry name" value="UvrC_RNaseH_dom"/>
    <property type="match status" value="1"/>
</dbReference>
<keyword evidence="3 7" id="KW-0228">DNA excision</keyword>
<dbReference type="InterPro" id="IPR001943">
    <property type="entry name" value="UVR_dom"/>
</dbReference>
<name>A0ABV8CGE2_9GAMM</name>
<gene>
    <name evidence="7 11" type="primary">uvrC</name>
    <name evidence="11" type="ORF">ACFORL_08850</name>
</gene>
<dbReference type="SMART" id="SM00278">
    <property type="entry name" value="HhH1"/>
    <property type="match status" value="2"/>
</dbReference>
<proteinExistence type="inferred from homology"/>
<dbReference type="InterPro" id="IPR000305">
    <property type="entry name" value="GIY-YIG_endonuc"/>
</dbReference>
<keyword evidence="6 7" id="KW-0742">SOS response</keyword>
<sequence>MKDLTALLANLPQEPGVYRMLDADNNILYVGKASNLKKRVSSYFTKQNTGAKTRSLVNQIVDIDISITRSETEALLLESNLIKQLRPKYNVLMRDDKSYPYIHVSNSNKYPRMELYRSKKKPVKGIYFGPYPSASSVRETLNTIQKVFKIRNCRDSYFNARSRPCLQYQIKRCTAPCTGYISQADYQLSVDDAIRFLQGKSQQIIAELTARMNDAVARLAYEEAAVLRDQIKSLRLVQEQQGIVQLRGDADVIAIEAQPGFACVQCVTVREGQVISSQSFFPVVPYSQLDEDDLRQEVLEAFVAFYYLDYSERIPALIILDQALPDLTMIEEMLSGVRGKNMTIQTKPRGTKARWLDFARNNLKLAIAEHEASAATIRRRYQALVNLLNLPCDIARMECFDISHTQGQSTIASCVVFDSQGPKKSEYRRFNIEGITPGDDYAAMKQALTRRFKRLVSQQDFPDILIIDGGKGQVAIAQQVLAELEVQSVTVLGIAKGPDRKAGWERLLLAAEGTEITLPADSPALHLLQHIRDEAHRFAITWHRKKRQKAGLESSLELIEGVGPKRRQALLQRFGGLRELARAPQDEIAKVPGISAELAIRIYQHFHQ</sequence>
<evidence type="ECO:0000313" key="11">
    <source>
        <dbReference type="EMBL" id="MFC3909177.1"/>
    </source>
</evidence>
<dbReference type="Gene3D" id="3.40.1440.10">
    <property type="entry name" value="GIY-YIG endonuclease"/>
    <property type="match status" value="1"/>
</dbReference>
<evidence type="ECO:0000256" key="1">
    <source>
        <dbReference type="ARBA" id="ARBA00022490"/>
    </source>
</evidence>
<evidence type="ECO:0000259" key="8">
    <source>
        <dbReference type="PROSITE" id="PS50151"/>
    </source>
</evidence>
<accession>A0ABV8CGE2</accession>
<dbReference type="EMBL" id="JBHSAB010000021">
    <property type="protein sequence ID" value="MFC3909177.1"/>
    <property type="molecule type" value="Genomic_DNA"/>
</dbReference>
<dbReference type="CDD" id="cd10434">
    <property type="entry name" value="GIY-YIG_UvrC_Cho"/>
    <property type="match status" value="1"/>
</dbReference>
<evidence type="ECO:0000256" key="4">
    <source>
        <dbReference type="ARBA" id="ARBA00022881"/>
    </source>
</evidence>
<dbReference type="InterPro" id="IPR010994">
    <property type="entry name" value="RuvA_2-like"/>
</dbReference>
<dbReference type="InterPro" id="IPR047296">
    <property type="entry name" value="GIY-YIG_UvrC_Cho"/>
</dbReference>
<dbReference type="Pfam" id="PF02151">
    <property type="entry name" value="UVR"/>
    <property type="match status" value="1"/>
</dbReference>
<dbReference type="PANTHER" id="PTHR30562:SF1">
    <property type="entry name" value="UVRABC SYSTEM PROTEIN C"/>
    <property type="match status" value="1"/>
</dbReference>
<comment type="similarity">
    <text evidence="7">Belongs to the UvrC family.</text>
</comment>